<feature type="region of interest" description="Disordered" evidence="1">
    <location>
        <begin position="77"/>
        <end position="106"/>
    </location>
</feature>
<reference evidence="2" key="1">
    <citation type="journal article" date="2023" name="IScience">
        <title>Live-bearing cockroach genome reveals convergent evolutionary mechanisms linked to viviparity in insects and beyond.</title>
        <authorList>
            <person name="Fouks B."/>
            <person name="Harrison M.C."/>
            <person name="Mikhailova A.A."/>
            <person name="Marchal E."/>
            <person name="English S."/>
            <person name="Carruthers M."/>
            <person name="Jennings E.C."/>
            <person name="Chiamaka E.L."/>
            <person name="Frigard R.A."/>
            <person name="Pippel M."/>
            <person name="Attardo G.M."/>
            <person name="Benoit J.B."/>
            <person name="Bornberg-Bauer E."/>
            <person name="Tobe S.S."/>
        </authorList>
    </citation>
    <scope>NUCLEOTIDE SEQUENCE</scope>
    <source>
        <strain evidence="2">Stay&amp;Tobe</strain>
    </source>
</reference>
<proteinExistence type="predicted"/>
<sequence>EFFGRLYQIPLLRVYRKHDRSLQGTSAEKIEGKNEAKKKKKKVSKVQNVKSNATPLKTIMNNSAEGISLKQINSNNITSKIPSIPTKKPQTNKEIKGSNKSEETSC</sequence>
<feature type="compositionally biased region" description="Basic and acidic residues" evidence="1">
    <location>
        <begin position="91"/>
        <end position="106"/>
    </location>
</feature>
<protein>
    <submittedName>
        <fullName evidence="2">Uncharacterized protein</fullName>
    </submittedName>
</protein>
<accession>A0AAD8ABN6</accession>
<keyword evidence="3" id="KW-1185">Reference proteome</keyword>
<comment type="caution">
    <text evidence="2">The sequence shown here is derived from an EMBL/GenBank/DDBJ whole genome shotgun (WGS) entry which is preliminary data.</text>
</comment>
<gene>
    <name evidence="2" type="ORF">L9F63_027277</name>
</gene>
<evidence type="ECO:0000313" key="3">
    <source>
        <dbReference type="Proteomes" id="UP001233999"/>
    </source>
</evidence>
<evidence type="ECO:0000256" key="1">
    <source>
        <dbReference type="SAM" id="MobiDB-lite"/>
    </source>
</evidence>
<dbReference type="EMBL" id="JASPKZ010002435">
    <property type="protein sequence ID" value="KAJ9595337.1"/>
    <property type="molecule type" value="Genomic_DNA"/>
</dbReference>
<dbReference type="Proteomes" id="UP001233999">
    <property type="component" value="Unassembled WGS sequence"/>
</dbReference>
<name>A0AAD8ABN6_DIPPU</name>
<evidence type="ECO:0000313" key="2">
    <source>
        <dbReference type="EMBL" id="KAJ9595337.1"/>
    </source>
</evidence>
<organism evidence="2 3">
    <name type="scientific">Diploptera punctata</name>
    <name type="common">Pacific beetle cockroach</name>
    <dbReference type="NCBI Taxonomy" id="6984"/>
    <lineage>
        <taxon>Eukaryota</taxon>
        <taxon>Metazoa</taxon>
        <taxon>Ecdysozoa</taxon>
        <taxon>Arthropoda</taxon>
        <taxon>Hexapoda</taxon>
        <taxon>Insecta</taxon>
        <taxon>Pterygota</taxon>
        <taxon>Neoptera</taxon>
        <taxon>Polyneoptera</taxon>
        <taxon>Dictyoptera</taxon>
        <taxon>Blattodea</taxon>
        <taxon>Blaberoidea</taxon>
        <taxon>Blaberidae</taxon>
        <taxon>Diplopterinae</taxon>
        <taxon>Diploptera</taxon>
    </lineage>
</organism>
<feature type="region of interest" description="Disordered" evidence="1">
    <location>
        <begin position="21"/>
        <end position="49"/>
    </location>
</feature>
<feature type="non-terminal residue" evidence="2">
    <location>
        <position position="1"/>
    </location>
</feature>
<reference evidence="2" key="2">
    <citation type="submission" date="2023-05" db="EMBL/GenBank/DDBJ databases">
        <authorList>
            <person name="Fouks B."/>
        </authorList>
    </citation>
    <scope>NUCLEOTIDE SEQUENCE</scope>
    <source>
        <strain evidence="2">Stay&amp;Tobe</strain>
        <tissue evidence="2">Testes</tissue>
    </source>
</reference>
<dbReference type="AlphaFoldDB" id="A0AAD8ABN6"/>